<evidence type="ECO:0000313" key="1">
    <source>
        <dbReference type="EMBL" id="USC25986.1"/>
    </source>
</evidence>
<keyword evidence="2" id="KW-1185">Reference proteome</keyword>
<dbReference type="EMBL" id="OL685370">
    <property type="protein sequence ID" value="USC25986.1"/>
    <property type="molecule type" value="Genomic_DNA"/>
</dbReference>
<organism evidence="1 2">
    <name type="scientific">Palpita vitrealis nucleopolyhedrovirus</name>
    <dbReference type="NCBI Taxonomy" id="2951960"/>
    <lineage>
        <taxon>Viruses</taxon>
        <taxon>Viruses incertae sedis</taxon>
        <taxon>Naldaviricetes</taxon>
        <taxon>Lefavirales</taxon>
        <taxon>Baculoviridae</taxon>
        <taxon>Alphabaculovirus</taxon>
        <taxon>Alphabaculovirus pavitrealis</taxon>
    </lineage>
</organism>
<name>A0AAE9LNM9_9ABAC</name>
<proteinExistence type="predicted"/>
<evidence type="ECO:0000313" key="2">
    <source>
        <dbReference type="Proteomes" id="UP001256712"/>
    </source>
</evidence>
<sequence>MIVKCLFFITMSCIKLDMLPWYHQCDISFDKDIEEFVDVNPNEILVINQQTVVTENVPTLTDDTYNSCIIKL</sequence>
<accession>A0AAE9LNM9</accession>
<reference evidence="1" key="1">
    <citation type="journal article" date="2022" name="J. Invertebr. Pathol.">
        <title>Identification of a new nucleopolyhedrovirus isolated from the olive leaf moth, Palpita vitrealis, from two locations in Egypt.</title>
        <authorList>
            <person name="El-Salamouny S."/>
            <person name="Wennmann J.T."/>
            <person name="Kleespies R.G."/>
            <person name="Richert-Poggeler K.R."/>
            <person name="Mansour A."/>
            <person name="Awad M."/>
            <person name="Agamy E."/>
            <person name="Salama R."/>
            <person name="Jehle J.A."/>
        </authorList>
    </citation>
    <scope>NUCLEOTIDE SEQUENCE</scope>
    <source>
        <strain evidence="1">Giza 2005</strain>
    </source>
</reference>
<dbReference type="Proteomes" id="UP001256712">
    <property type="component" value="Segment"/>
</dbReference>
<protein>
    <submittedName>
        <fullName evidence="1">Uncharacterized protein</fullName>
    </submittedName>
</protein>